<dbReference type="InterPro" id="IPR006059">
    <property type="entry name" value="SBP"/>
</dbReference>
<feature type="signal peptide" evidence="1">
    <location>
        <begin position="1"/>
        <end position="24"/>
    </location>
</feature>
<evidence type="ECO:0000313" key="3">
    <source>
        <dbReference type="EMBL" id="BBI32712.1"/>
    </source>
</evidence>
<dbReference type="RefSeq" id="WP_197726518.1">
    <property type="nucleotide sequence ID" value="NZ_AP019400.1"/>
</dbReference>
<dbReference type="InterPro" id="IPR022627">
    <property type="entry name" value="DUF3502"/>
</dbReference>
<dbReference type="EMBL" id="AP019400">
    <property type="protein sequence ID" value="BBI32712.1"/>
    <property type="molecule type" value="Genomic_DNA"/>
</dbReference>
<dbReference type="Proteomes" id="UP000289856">
    <property type="component" value="Chromosome"/>
</dbReference>
<dbReference type="Gene3D" id="3.40.190.10">
    <property type="entry name" value="Periplasmic binding protein-like II"/>
    <property type="match status" value="2"/>
</dbReference>
<feature type="chain" id="PRO_5038511387" evidence="1">
    <location>
        <begin position="25"/>
        <end position="518"/>
    </location>
</feature>
<dbReference type="AlphaFoldDB" id="A0A3T1D3L7"/>
<protein>
    <submittedName>
        <fullName evidence="3">ABC transporter substrate-binding protein</fullName>
    </submittedName>
</protein>
<gene>
    <name evidence="3" type="ORF">KCTCHS21_21110</name>
</gene>
<accession>A0A3T1D3L7</accession>
<keyword evidence="4" id="KW-1185">Reference proteome</keyword>
<dbReference type="PROSITE" id="PS51257">
    <property type="entry name" value="PROKAR_LIPOPROTEIN"/>
    <property type="match status" value="1"/>
</dbReference>
<organism evidence="3 4">
    <name type="scientific">Cohnella abietis</name>
    <dbReference type="NCBI Taxonomy" id="2507935"/>
    <lineage>
        <taxon>Bacteria</taxon>
        <taxon>Bacillati</taxon>
        <taxon>Bacillota</taxon>
        <taxon>Bacilli</taxon>
        <taxon>Bacillales</taxon>
        <taxon>Paenibacillaceae</taxon>
        <taxon>Cohnella</taxon>
    </lineage>
</organism>
<dbReference type="InterPro" id="IPR050490">
    <property type="entry name" value="Bact_solute-bd_prot1"/>
</dbReference>
<proteinExistence type="predicted"/>
<dbReference type="SUPFAM" id="SSF53850">
    <property type="entry name" value="Periplasmic binding protein-like II"/>
    <property type="match status" value="1"/>
</dbReference>
<evidence type="ECO:0000259" key="2">
    <source>
        <dbReference type="Pfam" id="PF12010"/>
    </source>
</evidence>
<evidence type="ECO:0000256" key="1">
    <source>
        <dbReference type="SAM" id="SignalP"/>
    </source>
</evidence>
<keyword evidence="1" id="KW-0732">Signal</keyword>
<dbReference type="PANTHER" id="PTHR43649">
    <property type="entry name" value="ARABINOSE-BINDING PROTEIN-RELATED"/>
    <property type="match status" value="1"/>
</dbReference>
<name>A0A3T1D3L7_9BACL</name>
<dbReference type="PANTHER" id="PTHR43649:SF17">
    <property type="entry name" value="ABC TRANSPORTER SOLUTE BINDING PROTEIN-SUGAR TRANSPORT"/>
    <property type="match status" value="1"/>
</dbReference>
<dbReference type="KEGG" id="cohn:KCTCHS21_21110"/>
<feature type="domain" description="DUF3502" evidence="2">
    <location>
        <begin position="449"/>
        <end position="516"/>
    </location>
</feature>
<dbReference type="Pfam" id="PF12010">
    <property type="entry name" value="DUF3502"/>
    <property type="match status" value="1"/>
</dbReference>
<sequence>MNKRTTKALSVALIGILSLSMTLAGCGKNETGPSKPAATETASATQTQEAASPQTTDVSKLDNVDLTWYFGGTSQADVGSVEKAINEYLKDKLNINIHLKAVDWGSLGQKMQLANASGGGYDLAFTSNWANDYYQNVNKGAFLPLDDLLKQYAPDIMQTLPEGGWEATRVNGEIYAVPNYQIWARTDVVWPMKELTDKYSLDVANVKGYEDFTSFLEKVKAGEPNLIPFENSKVGEFGNAVVHYGFDEFVGRNVPGVVKFDDSNLRVLNQFESPEYQSFVTLMRDWNQKGFFRKDAATLTDSTADRKAAKLAVMVGGTVKPGGDTEMKSLTQKDVLMVGVSQPVLTTSGIIATTTAISKSSKNPERAMMFLNLLYKDKTLFNLIAHGIEGKHYKKINDETVETIKDGGYDPGTDWVFGNQFNGYYRNGQQPGIWEETIKLNESAAQSVLLGFSFDPTPIKTEIAQIATVTAQYVPLLETGSVDPEKFLPEFIDKLKKAGSDKVIQEAQKQIDAWKATK</sequence>
<dbReference type="Pfam" id="PF01547">
    <property type="entry name" value="SBP_bac_1"/>
    <property type="match status" value="1"/>
</dbReference>
<reference evidence="3 4" key="1">
    <citation type="submission" date="2019-01" db="EMBL/GenBank/DDBJ databases">
        <title>Complete genome sequence of Cohnella hallensis HS21 isolated from Korean fir (Abies koreana) rhizospheric soil.</title>
        <authorList>
            <person name="Jiang L."/>
            <person name="Kang S.W."/>
            <person name="Kim S."/>
            <person name="Jung J."/>
            <person name="Kim C.Y."/>
            <person name="Kim D.H."/>
            <person name="Kim S.W."/>
            <person name="Lee J."/>
        </authorList>
    </citation>
    <scope>NUCLEOTIDE SEQUENCE [LARGE SCALE GENOMIC DNA]</scope>
    <source>
        <strain evidence="3 4">HS21</strain>
    </source>
</reference>
<evidence type="ECO:0000313" key="4">
    <source>
        <dbReference type="Proteomes" id="UP000289856"/>
    </source>
</evidence>